<dbReference type="Gene3D" id="1.20.1600.10">
    <property type="entry name" value="Outer membrane efflux proteins (OEP)"/>
    <property type="match status" value="1"/>
</dbReference>
<dbReference type="EMBL" id="JBEPMN010000008">
    <property type="protein sequence ID" value="MET3661997.1"/>
    <property type="molecule type" value="Genomic_DNA"/>
</dbReference>
<evidence type="ECO:0000256" key="5">
    <source>
        <dbReference type="ARBA" id="ARBA00022692"/>
    </source>
</evidence>
<comment type="subcellular location">
    <subcellularLocation>
        <location evidence="1">Cell outer membrane</location>
    </subcellularLocation>
</comment>
<reference evidence="10 11" key="1">
    <citation type="submission" date="2024-06" db="EMBL/GenBank/DDBJ databases">
        <title>Genomic Encyclopedia of Type Strains, Phase IV (KMG-IV): sequencing the most valuable type-strain genomes for metagenomic binning, comparative biology and taxonomic classification.</title>
        <authorList>
            <person name="Goeker M."/>
        </authorList>
    </citation>
    <scope>NUCLEOTIDE SEQUENCE [LARGE SCALE GENOMIC DNA]</scope>
    <source>
        <strain evidence="10 11">DSM 19730</strain>
    </source>
</reference>
<feature type="coiled-coil region" evidence="8">
    <location>
        <begin position="144"/>
        <end position="203"/>
    </location>
</feature>
<evidence type="ECO:0000256" key="4">
    <source>
        <dbReference type="ARBA" id="ARBA00022452"/>
    </source>
</evidence>
<dbReference type="NCBIfam" id="TIGR01844">
    <property type="entry name" value="type_I_sec_TolC"/>
    <property type="match status" value="1"/>
</dbReference>
<dbReference type="Pfam" id="PF02321">
    <property type="entry name" value="OEP"/>
    <property type="match status" value="2"/>
</dbReference>
<name>A0ABV2KMD9_9HYPH</name>
<evidence type="ECO:0000256" key="8">
    <source>
        <dbReference type="SAM" id="Coils"/>
    </source>
</evidence>
<keyword evidence="5" id="KW-0812">Transmembrane</keyword>
<dbReference type="InterPro" id="IPR003423">
    <property type="entry name" value="OMP_efflux"/>
</dbReference>
<organism evidence="10 11">
    <name type="scientific">Aquamicrobium ahrensii</name>
    <dbReference type="NCBI Taxonomy" id="469551"/>
    <lineage>
        <taxon>Bacteria</taxon>
        <taxon>Pseudomonadati</taxon>
        <taxon>Pseudomonadota</taxon>
        <taxon>Alphaproteobacteria</taxon>
        <taxon>Hyphomicrobiales</taxon>
        <taxon>Phyllobacteriaceae</taxon>
        <taxon>Aquamicrobium</taxon>
    </lineage>
</organism>
<evidence type="ECO:0000313" key="10">
    <source>
        <dbReference type="EMBL" id="MET3661997.1"/>
    </source>
</evidence>
<keyword evidence="11" id="KW-1185">Reference proteome</keyword>
<feature type="region of interest" description="Disordered" evidence="9">
    <location>
        <begin position="204"/>
        <end position="229"/>
    </location>
</feature>
<evidence type="ECO:0000256" key="2">
    <source>
        <dbReference type="ARBA" id="ARBA00007613"/>
    </source>
</evidence>
<dbReference type="SUPFAM" id="SSF56954">
    <property type="entry name" value="Outer membrane efflux proteins (OEP)"/>
    <property type="match status" value="1"/>
</dbReference>
<gene>
    <name evidence="10" type="ORF">ABID44_002329</name>
</gene>
<sequence>MKKQERDVALTDQTTKHHCRHLSLSATRTRKASASSFRKTSFVMLMAAAAILSPAGASAETITGALSKAYRNNSQLNSARAGVRVTDEDVAIAKSGYRPTITGTSSIDYTEIRRSNDSTRLTSGSFGVQINQTLFDGFQTRSNVAAAEARVRASVESLRNTEENILFSGAQAYMNVIHDRQVMALTQQNLEFLKEQARSARARKEVGEATGTDVAQADAARSGAEGQLSAARAQSRASAAAYRQVIGEEPGALKAASPLSKLLPPNLDAAVAIATKEHPAILATSHLVDAAASSVKSAEGTLLPSVTASAGVLRSYLNTSPTDLNYSDGYSNSANIGVTLSIPIYQGGRATAQVRKSKESLGQARIEVDVSRDQVRQAITAAWTSYAAAKEGVIANRALVDAAQLALAGVIEERNVGQRTTLDVLNAQADVINARIDIAGAERDLVLASYAILQAMGRLSIERLGLNVTRYEPKDHYNAVKDKWYGLRAPDR</sequence>
<evidence type="ECO:0000256" key="1">
    <source>
        <dbReference type="ARBA" id="ARBA00004442"/>
    </source>
</evidence>
<evidence type="ECO:0000256" key="6">
    <source>
        <dbReference type="ARBA" id="ARBA00023136"/>
    </source>
</evidence>
<protein>
    <submittedName>
        <fullName evidence="10">Outer membrane protein</fullName>
    </submittedName>
</protein>
<comment type="caution">
    <text evidence="10">The sequence shown here is derived from an EMBL/GenBank/DDBJ whole genome shotgun (WGS) entry which is preliminary data.</text>
</comment>
<dbReference type="PANTHER" id="PTHR30026">
    <property type="entry name" value="OUTER MEMBRANE PROTEIN TOLC"/>
    <property type="match status" value="1"/>
</dbReference>
<proteinExistence type="inferred from homology"/>
<evidence type="ECO:0000256" key="7">
    <source>
        <dbReference type="ARBA" id="ARBA00023237"/>
    </source>
</evidence>
<keyword evidence="3" id="KW-0813">Transport</keyword>
<evidence type="ECO:0000256" key="3">
    <source>
        <dbReference type="ARBA" id="ARBA00022448"/>
    </source>
</evidence>
<keyword evidence="4" id="KW-1134">Transmembrane beta strand</keyword>
<accession>A0ABV2KMD9</accession>
<dbReference type="PANTHER" id="PTHR30026:SF22">
    <property type="entry name" value="OUTER MEMBRANE EFFLUX PROTEIN"/>
    <property type="match status" value="1"/>
</dbReference>
<dbReference type="InterPro" id="IPR010130">
    <property type="entry name" value="T1SS_OMP_TolC"/>
</dbReference>
<dbReference type="Proteomes" id="UP001549143">
    <property type="component" value="Unassembled WGS sequence"/>
</dbReference>
<evidence type="ECO:0000256" key="9">
    <source>
        <dbReference type="SAM" id="MobiDB-lite"/>
    </source>
</evidence>
<keyword evidence="6" id="KW-0472">Membrane</keyword>
<comment type="similarity">
    <text evidence="2">Belongs to the outer membrane factor (OMF) (TC 1.B.17) family.</text>
</comment>
<dbReference type="InterPro" id="IPR051906">
    <property type="entry name" value="TolC-like"/>
</dbReference>
<keyword evidence="8" id="KW-0175">Coiled coil</keyword>
<evidence type="ECO:0000313" key="11">
    <source>
        <dbReference type="Proteomes" id="UP001549143"/>
    </source>
</evidence>
<keyword evidence="7" id="KW-0998">Cell outer membrane</keyword>